<name>A0A645DJA3_9ZZZZ</name>
<evidence type="ECO:0000313" key="1">
    <source>
        <dbReference type="EMBL" id="MPM89118.1"/>
    </source>
</evidence>
<accession>A0A645DJA3</accession>
<protein>
    <submittedName>
        <fullName evidence="1">Uncharacterized protein</fullName>
    </submittedName>
</protein>
<proteinExistence type="predicted"/>
<dbReference type="EMBL" id="VSSQ01036605">
    <property type="protein sequence ID" value="MPM89118.1"/>
    <property type="molecule type" value="Genomic_DNA"/>
</dbReference>
<dbReference type="AlphaFoldDB" id="A0A645DJA3"/>
<sequence>MGHRIAAAKMPDIFHFPFLRQLFFSGNSPEVVYRGFQNPFHPCNKHGATIGLDTRGCAVFTVHMYFSVNSGFLRVAHDNISYSSVPEFYYSQCGILHLDIRMIQVSPDAVNFFHLSHKPKQDIQLVWRLIYQDSSSFRFPVSPPFIGIVIAFVSPTQHVNGTQYRFTYLAGLNGFFHPQYGFIPSALTDYSKLDSRLFTG</sequence>
<reference evidence="1" key="1">
    <citation type="submission" date="2019-08" db="EMBL/GenBank/DDBJ databases">
        <authorList>
            <person name="Kucharzyk K."/>
            <person name="Murdoch R.W."/>
            <person name="Higgins S."/>
            <person name="Loffler F."/>
        </authorList>
    </citation>
    <scope>NUCLEOTIDE SEQUENCE</scope>
</reference>
<gene>
    <name evidence="1" type="ORF">SDC9_136226</name>
</gene>
<organism evidence="1">
    <name type="scientific">bioreactor metagenome</name>
    <dbReference type="NCBI Taxonomy" id="1076179"/>
    <lineage>
        <taxon>unclassified sequences</taxon>
        <taxon>metagenomes</taxon>
        <taxon>ecological metagenomes</taxon>
    </lineage>
</organism>
<comment type="caution">
    <text evidence="1">The sequence shown here is derived from an EMBL/GenBank/DDBJ whole genome shotgun (WGS) entry which is preliminary data.</text>
</comment>